<accession>A0A239JS61</accession>
<evidence type="ECO:0000313" key="1">
    <source>
        <dbReference type="EMBL" id="SNT08183.1"/>
    </source>
</evidence>
<evidence type="ECO:0000313" key="2">
    <source>
        <dbReference type="Proteomes" id="UP000198432"/>
    </source>
</evidence>
<dbReference type="AlphaFoldDB" id="A0A239JS61"/>
<organism evidence="1 2">
    <name type="scientific">Pontibacter ummariensis</name>
    <dbReference type="NCBI Taxonomy" id="1610492"/>
    <lineage>
        <taxon>Bacteria</taxon>
        <taxon>Pseudomonadati</taxon>
        <taxon>Bacteroidota</taxon>
        <taxon>Cytophagia</taxon>
        <taxon>Cytophagales</taxon>
        <taxon>Hymenobacteraceae</taxon>
        <taxon>Pontibacter</taxon>
    </lineage>
</organism>
<dbReference type="EMBL" id="FZOQ01000023">
    <property type="protein sequence ID" value="SNT08183.1"/>
    <property type="molecule type" value="Genomic_DNA"/>
</dbReference>
<reference evidence="2" key="1">
    <citation type="submission" date="2017-06" db="EMBL/GenBank/DDBJ databases">
        <authorList>
            <person name="Varghese N."/>
            <person name="Submissions S."/>
        </authorList>
    </citation>
    <scope>NUCLEOTIDE SEQUENCE [LARGE SCALE GENOMIC DNA]</scope>
    <source>
        <strain evidence="2">NKM1</strain>
    </source>
</reference>
<proteinExistence type="predicted"/>
<protein>
    <submittedName>
        <fullName evidence="1">Uncharacterized protein</fullName>
    </submittedName>
</protein>
<keyword evidence="2" id="KW-1185">Reference proteome</keyword>
<dbReference type="Proteomes" id="UP000198432">
    <property type="component" value="Unassembled WGS sequence"/>
</dbReference>
<name>A0A239JS61_9BACT</name>
<gene>
    <name evidence="1" type="ORF">SAMN06296052_12334</name>
</gene>
<sequence>MRMIPDRPETKTKISYNDTFCMKTTITSLLLLLFGAATLTSCEECGEMKINEPTGEDVKWLVYEKDDIARFLTEEKDTITYVRSVATVQNVPGEGYSASDECVEQLDTQVINIIEDVEKKQPYLGTSILSKTDTLLVRVGVGKLGAWEINKDKPTHQSLEVNGKTYASVFEVKPGNNTASPQPTDVKRILFNKEQGFLSIEFHNGKKLERIDQ</sequence>